<comment type="cofactor">
    <cofactor evidence="3">
        <name>Zn(2+)</name>
        <dbReference type="ChEBI" id="CHEBI:29105"/>
    </cofactor>
    <text evidence="3">Binds 1 divalent metal cation per subunit.</text>
</comment>
<evidence type="ECO:0000313" key="5">
    <source>
        <dbReference type="EMBL" id="RKN11561.1"/>
    </source>
</evidence>
<dbReference type="EMBL" id="RBDY01000002">
    <property type="protein sequence ID" value="RKN26421.1"/>
    <property type="molecule type" value="Genomic_DNA"/>
</dbReference>
<evidence type="ECO:0000256" key="2">
    <source>
        <dbReference type="PIRSR" id="PIRSR605511-1"/>
    </source>
</evidence>
<accession>A0A3A9WDZ7</accession>
<dbReference type="PANTHER" id="PTHR10907">
    <property type="entry name" value="REGUCALCIN"/>
    <property type="match status" value="1"/>
</dbReference>
<dbReference type="PRINTS" id="PR01790">
    <property type="entry name" value="SMP30FAMILY"/>
</dbReference>
<feature type="binding site" evidence="3">
    <location>
        <position position="101"/>
    </location>
    <ligand>
        <name>substrate</name>
    </ligand>
</feature>
<feature type="binding site" evidence="3">
    <location>
        <position position="149"/>
    </location>
    <ligand>
        <name>a divalent metal cation</name>
        <dbReference type="ChEBI" id="CHEBI:60240"/>
    </ligand>
</feature>
<dbReference type="InterPro" id="IPR013658">
    <property type="entry name" value="SGL"/>
</dbReference>
<dbReference type="OrthoDB" id="2633250at2"/>
<sequence>MTEHPVPAAPDRLEHGEGSRWTGDRLVLVDLLAGRLLSAPDEPGPLTELLRVDEPLGAVAPVAGHPGRWIAAVGRGLALLGPGGATTWLARPEAGTPAPSRMNDGVADPGGRFWAGSMACDGTPGAGSLYRVDHDLTVTRVLEGITIANGPAFTPDGRLMYVADTAAGLVRRYPVDPDSGELGVPEPFLTVPADEGGPDGMTVDREGALWVALWGGAAVHRYLPDGTLDHGLPLPARQPTSVCLGGADGHLLHITSATTGLDAPTPDDGALFTARVPVPGVPACPFRPGVPLPG</sequence>
<dbReference type="AlphaFoldDB" id="A0A3A9WDZ7"/>
<dbReference type="EMBL" id="RBDX01000003">
    <property type="protein sequence ID" value="RKN11561.1"/>
    <property type="molecule type" value="Genomic_DNA"/>
</dbReference>
<organism evidence="5 8">
    <name type="scientific">Streptomyces radicis</name>
    <dbReference type="NCBI Taxonomy" id="1750517"/>
    <lineage>
        <taxon>Bacteria</taxon>
        <taxon>Bacillati</taxon>
        <taxon>Actinomycetota</taxon>
        <taxon>Actinomycetes</taxon>
        <taxon>Kitasatosporales</taxon>
        <taxon>Streptomycetaceae</taxon>
        <taxon>Streptomyces</taxon>
    </lineage>
</organism>
<gene>
    <name evidence="6" type="ORF">D7318_03225</name>
    <name evidence="5" type="ORF">D7319_06435</name>
</gene>
<comment type="caution">
    <text evidence="5">The sequence shown here is derived from an EMBL/GenBank/DDBJ whole genome shotgun (WGS) entry which is preliminary data.</text>
</comment>
<feature type="binding site" evidence="3">
    <location>
        <position position="103"/>
    </location>
    <ligand>
        <name>substrate</name>
    </ligand>
</feature>
<evidence type="ECO:0000256" key="3">
    <source>
        <dbReference type="PIRSR" id="PIRSR605511-2"/>
    </source>
</evidence>
<dbReference type="Proteomes" id="UP000275024">
    <property type="component" value="Unassembled WGS sequence"/>
</dbReference>
<feature type="binding site" evidence="3">
    <location>
        <position position="121"/>
    </location>
    <ligand>
        <name>substrate</name>
    </ligand>
</feature>
<dbReference type="Pfam" id="PF08450">
    <property type="entry name" value="SGL"/>
    <property type="match status" value="1"/>
</dbReference>
<keyword evidence="3" id="KW-0479">Metal-binding</keyword>
<dbReference type="SUPFAM" id="SSF63829">
    <property type="entry name" value="Calcium-dependent phosphotriesterase"/>
    <property type="match status" value="1"/>
</dbReference>
<comment type="similarity">
    <text evidence="1">Belongs to the SMP-30/CGR1 family.</text>
</comment>
<feature type="binding site" evidence="3">
    <location>
        <position position="17"/>
    </location>
    <ligand>
        <name>a divalent metal cation</name>
        <dbReference type="ChEBI" id="CHEBI:60240"/>
    </ligand>
</feature>
<keyword evidence="7" id="KW-1185">Reference proteome</keyword>
<evidence type="ECO:0000259" key="4">
    <source>
        <dbReference type="Pfam" id="PF08450"/>
    </source>
</evidence>
<feature type="binding site" evidence="3">
    <location>
        <position position="199"/>
    </location>
    <ligand>
        <name>a divalent metal cation</name>
        <dbReference type="ChEBI" id="CHEBI:60240"/>
    </ligand>
</feature>
<dbReference type="GO" id="GO:0004341">
    <property type="term" value="F:gluconolactonase activity"/>
    <property type="evidence" value="ECO:0007669"/>
    <property type="project" value="TreeGrafter"/>
</dbReference>
<evidence type="ECO:0000313" key="7">
    <source>
        <dbReference type="Proteomes" id="UP000268652"/>
    </source>
</evidence>
<dbReference type="InterPro" id="IPR005511">
    <property type="entry name" value="SMP-30"/>
</dbReference>
<proteinExistence type="inferred from homology"/>
<dbReference type="RefSeq" id="WP_120695689.1">
    <property type="nucleotide sequence ID" value="NZ_RBDX01000003.1"/>
</dbReference>
<dbReference type="Gene3D" id="2.120.10.30">
    <property type="entry name" value="TolB, C-terminal domain"/>
    <property type="match status" value="1"/>
</dbReference>
<evidence type="ECO:0000313" key="6">
    <source>
        <dbReference type="EMBL" id="RKN26421.1"/>
    </source>
</evidence>
<protein>
    <submittedName>
        <fullName evidence="5">SMP-30/gluconolactonase/LRE family protein</fullName>
    </submittedName>
</protein>
<dbReference type="GO" id="GO:0019853">
    <property type="term" value="P:L-ascorbic acid biosynthetic process"/>
    <property type="evidence" value="ECO:0007669"/>
    <property type="project" value="TreeGrafter"/>
</dbReference>
<feature type="domain" description="SMP-30/Gluconolactonase/LRE-like region" evidence="4">
    <location>
        <begin position="16"/>
        <end position="258"/>
    </location>
</feature>
<dbReference type="GO" id="GO:0005509">
    <property type="term" value="F:calcium ion binding"/>
    <property type="evidence" value="ECO:0007669"/>
    <property type="project" value="TreeGrafter"/>
</dbReference>
<dbReference type="PANTHER" id="PTHR10907:SF47">
    <property type="entry name" value="REGUCALCIN"/>
    <property type="match status" value="1"/>
</dbReference>
<evidence type="ECO:0000313" key="8">
    <source>
        <dbReference type="Proteomes" id="UP000275024"/>
    </source>
</evidence>
<dbReference type="Proteomes" id="UP000268652">
    <property type="component" value="Unassembled WGS sequence"/>
</dbReference>
<name>A0A3A9WDZ7_9ACTN</name>
<feature type="active site" description="Proton donor/acceptor" evidence="2">
    <location>
        <position position="199"/>
    </location>
</feature>
<dbReference type="InterPro" id="IPR011042">
    <property type="entry name" value="6-blade_b-propeller_TolB-like"/>
</dbReference>
<evidence type="ECO:0000256" key="1">
    <source>
        <dbReference type="ARBA" id="ARBA00008853"/>
    </source>
</evidence>
<reference evidence="7 8" key="1">
    <citation type="submission" date="2018-09" db="EMBL/GenBank/DDBJ databases">
        <title>Streptomyces sp. nov. DS1-2, an endophytic actinomycete isolated from roots of Dendrobium scabrilingue.</title>
        <authorList>
            <person name="Kuncharoen N."/>
            <person name="Kudo T."/>
            <person name="Ohkuma M."/>
            <person name="Yuki M."/>
            <person name="Tanasupawat S."/>
        </authorList>
    </citation>
    <scope>NUCLEOTIDE SEQUENCE [LARGE SCALE GENOMIC DNA]</scope>
    <source>
        <strain evidence="5 8">AZ1-7</strain>
        <strain evidence="6 7">DS1-2</strain>
    </source>
</reference>
<keyword evidence="3" id="KW-0862">Zinc</keyword>